<proteinExistence type="inferred from homology"/>
<dbReference type="GO" id="GO:0016616">
    <property type="term" value="F:oxidoreductase activity, acting on the CH-OH group of donors, NAD or NADP as acceptor"/>
    <property type="evidence" value="ECO:0007669"/>
    <property type="project" value="TreeGrafter"/>
</dbReference>
<organism evidence="4 5">
    <name type="scientific">Mycobacterium colombiense</name>
    <dbReference type="NCBI Taxonomy" id="339268"/>
    <lineage>
        <taxon>Bacteria</taxon>
        <taxon>Bacillati</taxon>
        <taxon>Actinomycetota</taxon>
        <taxon>Actinomycetes</taxon>
        <taxon>Mycobacteriales</taxon>
        <taxon>Mycobacteriaceae</taxon>
        <taxon>Mycobacterium</taxon>
        <taxon>Mycobacterium avium complex (MAC)</taxon>
    </lineage>
</organism>
<dbReference type="Gene3D" id="3.40.50.720">
    <property type="entry name" value="NAD(P)-binding Rossmann-like Domain"/>
    <property type="match status" value="1"/>
</dbReference>
<dbReference type="PROSITE" id="PS00061">
    <property type="entry name" value="ADH_SHORT"/>
    <property type="match status" value="1"/>
</dbReference>
<comment type="similarity">
    <text evidence="1">Belongs to the short-chain dehydrogenases/reductases (SDR) family.</text>
</comment>
<evidence type="ECO:0000313" key="5">
    <source>
        <dbReference type="Proteomes" id="UP000093861"/>
    </source>
</evidence>
<evidence type="ECO:0000313" key="4">
    <source>
        <dbReference type="EMBL" id="OBH51791.1"/>
    </source>
</evidence>
<protein>
    <submittedName>
        <fullName evidence="4">Short-chain dehydrogenase</fullName>
    </submittedName>
</protein>
<dbReference type="SMART" id="SM00822">
    <property type="entry name" value="PKS_KR"/>
    <property type="match status" value="1"/>
</dbReference>
<dbReference type="RefSeq" id="WP_064954723.1">
    <property type="nucleotide sequence ID" value="NZ_LZJS01000176.1"/>
</dbReference>
<dbReference type="GO" id="GO:0030497">
    <property type="term" value="P:fatty acid elongation"/>
    <property type="evidence" value="ECO:0007669"/>
    <property type="project" value="TreeGrafter"/>
</dbReference>
<dbReference type="PRINTS" id="PR00081">
    <property type="entry name" value="GDHRDH"/>
</dbReference>
<keyword evidence="2" id="KW-0560">Oxidoreductase</keyword>
<accession>A0A1A2RIL1</accession>
<dbReference type="Pfam" id="PF13561">
    <property type="entry name" value="adh_short_C2"/>
    <property type="match status" value="1"/>
</dbReference>
<comment type="caution">
    <text evidence="4">The sequence shown here is derived from an EMBL/GenBank/DDBJ whole genome shotgun (WGS) entry which is preliminary data.</text>
</comment>
<dbReference type="SUPFAM" id="SSF51735">
    <property type="entry name" value="NAD(P)-binding Rossmann-fold domains"/>
    <property type="match status" value="1"/>
</dbReference>
<dbReference type="PRINTS" id="PR00080">
    <property type="entry name" value="SDRFAMILY"/>
</dbReference>
<dbReference type="InterPro" id="IPR057326">
    <property type="entry name" value="KR_dom"/>
</dbReference>
<reference evidence="4 5" key="1">
    <citation type="submission" date="2016-06" db="EMBL/GenBank/DDBJ databases">
        <authorList>
            <person name="Kjaerup R.B."/>
            <person name="Dalgaard T.S."/>
            <person name="Juul-Madsen H.R."/>
        </authorList>
    </citation>
    <scope>NUCLEOTIDE SEQUENCE [LARGE SCALE GENOMIC DNA]</scope>
    <source>
        <strain evidence="4 5">E2464</strain>
    </source>
</reference>
<dbReference type="InterPro" id="IPR002347">
    <property type="entry name" value="SDR_fam"/>
</dbReference>
<dbReference type="AlphaFoldDB" id="A0A1A2RIL1"/>
<evidence type="ECO:0000259" key="3">
    <source>
        <dbReference type="SMART" id="SM00822"/>
    </source>
</evidence>
<dbReference type="InterPro" id="IPR020904">
    <property type="entry name" value="Sc_DH/Rdtase_CS"/>
</dbReference>
<gene>
    <name evidence="4" type="ORF">A5685_15820</name>
</gene>
<evidence type="ECO:0000256" key="1">
    <source>
        <dbReference type="ARBA" id="ARBA00006484"/>
    </source>
</evidence>
<dbReference type="CDD" id="cd05233">
    <property type="entry name" value="SDR_c"/>
    <property type="match status" value="1"/>
</dbReference>
<feature type="domain" description="Ketoreductase" evidence="3">
    <location>
        <begin position="12"/>
        <end position="192"/>
    </location>
</feature>
<dbReference type="PANTHER" id="PTHR42760">
    <property type="entry name" value="SHORT-CHAIN DEHYDROGENASES/REDUCTASES FAMILY MEMBER"/>
    <property type="match status" value="1"/>
</dbReference>
<name>A0A1A2RIL1_9MYCO</name>
<sequence length="262" mass="27366">MTTDNPFDLTGRVALVTGGGTGIGAAAAMLLAKYGADVAIAARTVADLEKTAAAIEEATGRRCLVVPTDVKDEQQVVAMVQRTVTELGRIDILVNNAGGTRMGPLEDLPTKAWDSVYDLNVRSAYVATREAGVHFRQQGSGAIVNISSDGGINGVRGGAHYASAKAALQMFTRVTANEWGKYGIRVNCIAVGAIASERVLQAWDVAGIDQTEIATRTPLRRAGRPDEVAWAILFAASDAASYMTGQTFSIDGGPVLGGIPES</sequence>
<dbReference type="Proteomes" id="UP000093861">
    <property type="component" value="Unassembled WGS sequence"/>
</dbReference>
<dbReference type="PANTHER" id="PTHR42760:SF40">
    <property type="entry name" value="3-OXOACYL-[ACYL-CARRIER-PROTEIN] REDUCTASE, CHLOROPLASTIC"/>
    <property type="match status" value="1"/>
</dbReference>
<dbReference type="FunFam" id="3.40.50.720:FF:000084">
    <property type="entry name" value="Short-chain dehydrogenase reductase"/>
    <property type="match status" value="1"/>
</dbReference>
<dbReference type="NCBIfam" id="NF005559">
    <property type="entry name" value="PRK07231.1"/>
    <property type="match status" value="1"/>
</dbReference>
<evidence type="ECO:0000256" key="2">
    <source>
        <dbReference type="ARBA" id="ARBA00023002"/>
    </source>
</evidence>
<dbReference type="EMBL" id="LZJS01000176">
    <property type="protein sequence ID" value="OBH51791.1"/>
    <property type="molecule type" value="Genomic_DNA"/>
</dbReference>
<dbReference type="InterPro" id="IPR036291">
    <property type="entry name" value="NAD(P)-bd_dom_sf"/>
</dbReference>